<keyword evidence="3" id="KW-1185">Reference proteome</keyword>
<dbReference type="Proteomes" id="UP000037923">
    <property type="component" value="Unassembled WGS sequence"/>
</dbReference>
<dbReference type="RefSeq" id="XP_015656419.1">
    <property type="nucleotide sequence ID" value="XM_015805126.1"/>
</dbReference>
<dbReference type="GeneID" id="26907032"/>
<gene>
    <name evidence="1" type="ORF">ABB37_06728</name>
    <name evidence="2" type="ORF">ABB37_06746</name>
</gene>
<dbReference type="AlphaFoldDB" id="A0A0M9FX88"/>
<dbReference type="EMBL" id="LGTL01000015">
    <property type="protein sequence ID" value="KPA77958.1"/>
    <property type="molecule type" value="Genomic_DNA"/>
</dbReference>
<protein>
    <submittedName>
        <fullName evidence="2">Uncharacterized protein</fullName>
    </submittedName>
</protein>
<evidence type="ECO:0000313" key="3">
    <source>
        <dbReference type="Proteomes" id="UP000037923"/>
    </source>
</evidence>
<dbReference type="VEuPathDB" id="TriTrypDB:LpyrH10_15_1380"/>
<dbReference type="GeneID" id="26907014"/>
<dbReference type="EMBL" id="LGTL01000015">
    <property type="protein sequence ID" value="KPA77980.1"/>
    <property type="molecule type" value="Genomic_DNA"/>
</dbReference>
<evidence type="ECO:0000313" key="1">
    <source>
        <dbReference type="EMBL" id="KPA77958.1"/>
    </source>
</evidence>
<comment type="caution">
    <text evidence="2">The sequence shown here is derived from an EMBL/GenBank/DDBJ whole genome shotgun (WGS) entry which is preliminary data.</text>
</comment>
<name>A0A0M9FX88_LEPPY</name>
<reference evidence="2 3" key="1">
    <citation type="submission" date="2015-07" db="EMBL/GenBank/DDBJ databases">
        <title>High-quality genome of monoxenous trypanosomatid Leptomonas pyrrhocoris.</title>
        <authorList>
            <person name="Flegontov P."/>
            <person name="Butenko A."/>
            <person name="Firsov S."/>
            <person name="Vlcek C."/>
            <person name="Logacheva M.D."/>
            <person name="Field M."/>
            <person name="Filatov D."/>
            <person name="Flegontova O."/>
            <person name="Gerasimov E."/>
            <person name="Jackson A.P."/>
            <person name="Kelly S."/>
            <person name="Opperdoes F."/>
            <person name="O'Reilly A."/>
            <person name="Votypka J."/>
            <person name="Yurchenko V."/>
            <person name="Lukes J."/>
        </authorList>
    </citation>
    <scope>NUCLEOTIDE SEQUENCE [LARGE SCALE GENOMIC DNA]</scope>
    <source>
        <strain evidence="2">H10</strain>
    </source>
</reference>
<dbReference type="RefSeq" id="XP_015656397.1">
    <property type="nucleotide sequence ID" value="XM_015805104.1"/>
</dbReference>
<dbReference type="VEuPathDB" id="TriTrypDB:LpyrH10_15_1560"/>
<accession>A0A0M9FX88</accession>
<proteinExistence type="predicted"/>
<evidence type="ECO:0000313" key="2">
    <source>
        <dbReference type="EMBL" id="KPA77980.1"/>
    </source>
</evidence>
<organism evidence="2 3">
    <name type="scientific">Leptomonas pyrrhocoris</name>
    <name type="common">Firebug parasite</name>
    <dbReference type="NCBI Taxonomy" id="157538"/>
    <lineage>
        <taxon>Eukaryota</taxon>
        <taxon>Discoba</taxon>
        <taxon>Euglenozoa</taxon>
        <taxon>Kinetoplastea</taxon>
        <taxon>Metakinetoplastina</taxon>
        <taxon>Trypanosomatida</taxon>
        <taxon>Trypanosomatidae</taxon>
        <taxon>Leishmaniinae</taxon>
        <taxon>Leptomonas</taxon>
    </lineage>
</organism>
<sequence>MLLCAAALCFFAVHVPTPGYLVQSLHCHCEMPLWVFIVDCCTGPCAAVSVPLSLCSLFLLAMCKRVCSVALPGSCSNRGADLPVCAPLQQIIPAAVAHYPPQQRTPTRHLQLFFLSFAFFIVILIYLLSEPVIISKAEPFLGCASPVLWRQQQRMAVSPPLFFSLTE</sequence>